<comment type="caution">
    <text evidence="3">The sequence shown here is derived from an EMBL/GenBank/DDBJ whole genome shotgun (WGS) entry which is preliminary data.</text>
</comment>
<sequence>MTAIQMYNKVIPCGNSVEFKDIEDGVSLFIKNIALFPTKEGDGYAQLYIYENEQKIMLYRLDEQTIPNQVCTMTLIEKGKSKELFIEGKGQVQLTGYLV</sequence>
<dbReference type="VEuPathDB" id="AmoebaDB:KM1_332720"/>
<accession>A0A5K1V3L2</accession>
<organism evidence="3 4">
    <name type="scientific">Entamoeba histolytica</name>
    <dbReference type="NCBI Taxonomy" id="5759"/>
    <lineage>
        <taxon>Eukaryota</taxon>
        <taxon>Amoebozoa</taxon>
        <taxon>Evosea</taxon>
        <taxon>Archamoebae</taxon>
        <taxon>Mastigamoebida</taxon>
        <taxon>Entamoebidae</taxon>
        <taxon>Entamoeba</taxon>
    </lineage>
</organism>
<dbReference type="AlphaFoldDB" id="A0A5K1V3L2"/>
<dbReference type="Proteomes" id="UP000078387">
    <property type="component" value="Unassembled WGS sequence"/>
</dbReference>
<evidence type="ECO:0000313" key="2">
    <source>
        <dbReference type="EMBL" id="GAT96671.1"/>
    </source>
</evidence>
<dbReference type="EMBL" id="BDEQ01000001">
    <property type="protein sequence ID" value="GAT96671.1"/>
    <property type="molecule type" value="Genomic_DNA"/>
</dbReference>
<dbReference type="VEuPathDB" id="AmoebaDB:EHI_058790"/>
<evidence type="ECO:0000313" key="4">
    <source>
        <dbReference type="Proteomes" id="UP000078387"/>
    </source>
</evidence>
<dbReference type="InterPro" id="IPR041232">
    <property type="entry name" value="NPL"/>
</dbReference>
<gene>
    <name evidence="2" type="ORF">CL6EHI_058790</name>
    <name evidence="3" type="ORF">CL6EHI_066750</name>
</gene>
<proteinExistence type="predicted"/>
<evidence type="ECO:0000313" key="3">
    <source>
        <dbReference type="EMBL" id="GAT98732.1"/>
    </source>
</evidence>
<dbReference type="EMBL" id="BDEQ01000001">
    <property type="protein sequence ID" value="GAT98732.1"/>
    <property type="molecule type" value="Genomic_DNA"/>
</dbReference>
<evidence type="ECO:0000259" key="1">
    <source>
        <dbReference type="Pfam" id="PF17800"/>
    </source>
</evidence>
<reference evidence="3 4" key="1">
    <citation type="submission" date="2016-05" db="EMBL/GenBank/DDBJ databases">
        <title>First whole genome sequencing of Entamoeba histolytica HM1:IMSS-clone-6.</title>
        <authorList>
            <person name="Mukherjee Avik.K."/>
            <person name="Izumyama S."/>
            <person name="Nakada-Tsukui K."/>
            <person name="Nozaki T."/>
        </authorList>
    </citation>
    <scope>NUCLEOTIDE SEQUENCE [LARGE SCALE GENOMIC DNA]</scope>
    <source>
        <strain evidence="3 4">HM1:IMSS clone 6</strain>
    </source>
</reference>
<protein>
    <recommendedName>
        <fullName evidence="1">Nucleoplasmin-like domain-containing protein</fullName>
    </recommendedName>
</protein>
<dbReference type="Pfam" id="PF17800">
    <property type="entry name" value="NPL"/>
    <property type="match status" value="1"/>
</dbReference>
<name>A0A5K1V3L2_ENTHI</name>
<feature type="domain" description="Nucleoplasmin-like" evidence="1">
    <location>
        <begin position="10"/>
        <end position="99"/>
    </location>
</feature>